<proteinExistence type="predicted"/>
<protein>
    <submittedName>
        <fullName evidence="2">Uncharacterized protein</fullName>
    </submittedName>
</protein>
<dbReference type="AlphaFoldDB" id="A0A4R5KYN2"/>
<name>A0A4R5KYN2_9BACL</name>
<feature type="coiled-coil region" evidence="1">
    <location>
        <begin position="40"/>
        <end position="135"/>
    </location>
</feature>
<dbReference type="Proteomes" id="UP000295636">
    <property type="component" value="Unassembled WGS sequence"/>
</dbReference>
<sequence length="316" mass="35857">MSDELRRRIMEAKERKFRLYKAERRQGELQKAIREQDKLIIRLEVELESEQLDVDNLTRLSLANLFHTILRTKEEQLELERQQALAAALKLQEARQALSAMEKELIGIGNDLADYGRAEQEYDALMAEKVQALRTAPYSSGQLLRMEENIADQSVHVMEIGEALSAGRSVLAALEDASACLDKAENWGKWDMWGGGGMISTHIKHGHVDDAKQYISNANRLMQRFHSELADLNRSVDIHIDISGLLKLADYWFDGLIVDWVVQGRIQNAHDQVLEALHQIRSVTRQLQAEHAAAESSLTAMKAKCTAWIEQSSLDE</sequence>
<evidence type="ECO:0000313" key="2">
    <source>
        <dbReference type="EMBL" id="TDG00248.1"/>
    </source>
</evidence>
<accession>A0A4R5KYN2</accession>
<keyword evidence="3" id="KW-1185">Reference proteome</keyword>
<dbReference type="EMBL" id="SMRT01000001">
    <property type="protein sequence ID" value="TDG00248.1"/>
    <property type="molecule type" value="Genomic_DNA"/>
</dbReference>
<reference evidence="2 3" key="1">
    <citation type="submission" date="2019-03" db="EMBL/GenBank/DDBJ databases">
        <title>This is whole genome sequence of Paenibacillus sp MS74 strain.</title>
        <authorList>
            <person name="Trinh H.N."/>
        </authorList>
    </citation>
    <scope>NUCLEOTIDE SEQUENCE [LARGE SCALE GENOMIC DNA]</scope>
    <source>
        <strain evidence="2 3">MS74</strain>
    </source>
</reference>
<gene>
    <name evidence="2" type="ORF">E1757_00990</name>
</gene>
<evidence type="ECO:0000256" key="1">
    <source>
        <dbReference type="SAM" id="Coils"/>
    </source>
</evidence>
<dbReference type="OrthoDB" id="3540923at2"/>
<keyword evidence="1" id="KW-0175">Coiled coil</keyword>
<dbReference type="RefSeq" id="WP_133224957.1">
    <property type="nucleotide sequence ID" value="NZ_SMRT01000001.1"/>
</dbReference>
<comment type="caution">
    <text evidence="2">The sequence shown here is derived from an EMBL/GenBank/DDBJ whole genome shotgun (WGS) entry which is preliminary data.</text>
</comment>
<organism evidence="2 3">
    <name type="scientific">Paenibacillus piri</name>
    <dbReference type="NCBI Taxonomy" id="2547395"/>
    <lineage>
        <taxon>Bacteria</taxon>
        <taxon>Bacillati</taxon>
        <taxon>Bacillota</taxon>
        <taxon>Bacilli</taxon>
        <taxon>Bacillales</taxon>
        <taxon>Paenibacillaceae</taxon>
        <taxon>Paenibacillus</taxon>
    </lineage>
</organism>
<evidence type="ECO:0000313" key="3">
    <source>
        <dbReference type="Proteomes" id="UP000295636"/>
    </source>
</evidence>